<dbReference type="SUPFAM" id="SSF54695">
    <property type="entry name" value="POZ domain"/>
    <property type="match status" value="1"/>
</dbReference>
<evidence type="ECO:0000313" key="6">
    <source>
        <dbReference type="EMBL" id="QGN17164.1"/>
    </source>
</evidence>
<evidence type="ECO:0000313" key="7">
    <source>
        <dbReference type="Proteomes" id="UP000422736"/>
    </source>
</evidence>
<gene>
    <name evidence="6" type="primary">ELC1</name>
    <name evidence="6" type="ORF">FIM1_3895</name>
</gene>
<dbReference type="InterPro" id="IPR001232">
    <property type="entry name" value="SKP1-like"/>
</dbReference>
<evidence type="ECO:0000256" key="1">
    <source>
        <dbReference type="ARBA" id="ARBA00004123"/>
    </source>
</evidence>
<dbReference type="Proteomes" id="UP000422736">
    <property type="component" value="Chromosome 6"/>
</dbReference>
<organism evidence="6 7">
    <name type="scientific">Kluyveromyces marxianus</name>
    <name type="common">Yeast</name>
    <name type="synonym">Candida kefyr</name>
    <dbReference type="NCBI Taxonomy" id="4911"/>
    <lineage>
        <taxon>Eukaryota</taxon>
        <taxon>Fungi</taxon>
        <taxon>Dikarya</taxon>
        <taxon>Ascomycota</taxon>
        <taxon>Saccharomycotina</taxon>
        <taxon>Saccharomycetes</taxon>
        <taxon>Saccharomycetales</taxon>
        <taxon>Saccharomycetaceae</taxon>
        <taxon>Kluyveromyces</taxon>
    </lineage>
</organism>
<dbReference type="Pfam" id="PF03931">
    <property type="entry name" value="Skp1_POZ"/>
    <property type="match status" value="1"/>
</dbReference>
<accession>A0ABX6EXT2</accession>
<evidence type="ECO:0000256" key="2">
    <source>
        <dbReference type="ARBA" id="ARBA00009993"/>
    </source>
</evidence>
<dbReference type="InterPro" id="IPR039948">
    <property type="entry name" value="ELC1"/>
</dbReference>
<keyword evidence="7" id="KW-1185">Reference proteome</keyword>
<protein>
    <recommendedName>
        <fullName evidence="3">Elongin-C</fullName>
    </recommendedName>
</protein>
<evidence type="ECO:0000259" key="5">
    <source>
        <dbReference type="Pfam" id="PF03931"/>
    </source>
</evidence>
<keyword evidence="4" id="KW-0539">Nucleus</keyword>
<dbReference type="InterPro" id="IPR011333">
    <property type="entry name" value="SKP1/BTB/POZ_sf"/>
</dbReference>
<evidence type="ECO:0000256" key="3">
    <source>
        <dbReference type="ARBA" id="ARBA00021347"/>
    </source>
</evidence>
<dbReference type="SMART" id="SM00512">
    <property type="entry name" value="Skp1"/>
    <property type="match status" value="1"/>
</dbReference>
<comment type="similarity">
    <text evidence="2">Belongs to the SKP1 family.</text>
</comment>
<name>A0ABX6EXT2_KLUMA</name>
<sequence>MDEVSLVSGTGDVRVVKREIAMQSETLKRMLESSFLESQGTIKLAEFDTKILDKVIEYMEYAYKYKDADEDIEVPEFEVSPEISLDLLLAADYLGI</sequence>
<dbReference type="EMBL" id="CP015059">
    <property type="protein sequence ID" value="QGN17164.1"/>
    <property type="molecule type" value="Genomic_DNA"/>
</dbReference>
<reference evidence="6 7" key="1">
    <citation type="submission" date="2016-03" db="EMBL/GenBank/DDBJ databases">
        <title>How can Kluyveromyces marxianus grow so fast - potential evolutionary course in Saccharomyces Complex revealed by comparative genomics.</title>
        <authorList>
            <person name="Mo W."/>
            <person name="Lu W."/>
            <person name="Yang X."/>
            <person name="Qi J."/>
            <person name="Lv H."/>
        </authorList>
    </citation>
    <scope>NUCLEOTIDE SEQUENCE [LARGE SCALE GENOMIC DNA]</scope>
    <source>
        <strain evidence="6 7">FIM1</strain>
    </source>
</reference>
<feature type="domain" description="SKP1 component POZ" evidence="5">
    <location>
        <begin position="5"/>
        <end position="61"/>
    </location>
</feature>
<dbReference type="InterPro" id="IPR016073">
    <property type="entry name" value="Skp1_comp_POZ"/>
</dbReference>
<evidence type="ECO:0000256" key="4">
    <source>
        <dbReference type="ARBA" id="ARBA00023242"/>
    </source>
</evidence>
<dbReference type="Gene3D" id="3.30.710.10">
    <property type="entry name" value="Potassium Channel Kv1.1, Chain A"/>
    <property type="match status" value="1"/>
</dbReference>
<dbReference type="PANTHER" id="PTHR20648">
    <property type="entry name" value="ELONGIN-C"/>
    <property type="match status" value="1"/>
</dbReference>
<proteinExistence type="inferred from homology"/>
<comment type="subcellular location">
    <subcellularLocation>
        <location evidence="1">Nucleus</location>
    </subcellularLocation>
</comment>